<gene>
    <name evidence="1" type="ordered locus">Ngar_c33440</name>
</gene>
<sequence>MTWSSTQAKFADIHIVTFVLDENLTSDVLLPFGIPEQVTGADFELLPPYNVGEPLIAQAPDGREAIVAANKVVFYPTEIGADDEPTFLEGTDI</sequence>
<reference evidence="1 2" key="1">
    <citation type="journal article" date="2012" name="Environ. Microbiol.">
        <title>The genome of the ammonia-oxidizing Candidatus Nitrososphaera gargensis: insights into metabolic versatility and environmental adaptations.</title>
        <authorList>
            <person name="Spang A."/>
            <person name="Poehlein A."/>
            <person name="Offre P."/>
            <person name="Zumbragel S."/>
            <person name="Haider S."/>
            <person name="Rychlik N."/>
            <person name="Nowka B."/>
            <person name="Schmeisser C."/>
            <person name="Lebedeva E.V."/>
            <person name="Rattei T."/>
            <person name="Bohm C."/>
            <person name="Schmid M."/>
            <person name="Galushko A."/>
            <person name="Hatzenpichler R."/>
            <person name="Weinmaier T."/>
            <person name="Daniel R."/>
            <person name="Schleper C."/>
            <person name="Spieck E."/>
            <person name="Streit W."/>
            <person name="Wagner M."/>
        </authorList>
    </citation>
    <scope>NUCLEOTIDE SEQUENCE [LARGE SCALE GENOMIC DNA]</scope>
    <source>
        <strain evidence="2">Ga9.2</strain>
    </source>
</reference>
<dbReference type="GeneID" id="13797154"/>
<dbReference type="RefSeq" id="WP_015020792.1">
    <property type="nucleotide sequence ID" value="NC_018719.1"/>
</dbReference>
<dbReference type="Proteomes" id="UP000008037">
    <property type="component" value="Chromosome"/>
</dbReference>
<evidence type="ECO:0000313" key="2">
    <source>
        <dbReference type="Proteomes" id="UP000008037"/>
    </source>
</evidence>
<evidence type="ECO:0000313" key="1">
    <source>
        <dbReference type="EMBL" id="AFU60259.1"/>
    </source>
</evidence>
<dbReference type="InParanoid" id="K0IP00"/>
<proteinExistence type="predicted"/>
<dbReference type="KEGG" id="nga:Ngar_c33440"/>
<protein>
    <submittedName>
        <fullName evidence="1">Uncharacterized protein</fullName>
    </submittedName>
</protein>
<keyword evidence="2" id="KW-1185">Reference proteome</keyword>
<dbReference type="HOGENOM" id="CLU_2392992_0_0_2"/>
<dbReference type="EMBL" id="CP002408">
    <property type="protein sequence ID" value="AFU60259.1"/>
    <property type="molecule type" value="Genomic_DNA"/>
</dbReference>
<dbReference type="AlphaFoldDB" id="K0IP00"/>
<dbReference type="BioCyc" id="CNIT1237085:G1324-3344-MONOMER"/>
<name>K0IP00_NITGG</name>
<organism evidence="1 2">
    <name type="scientific">Nitrososphaera gargensis (strain Ga9.2)</name>
    <dbReference type="NCBI Taxonomy" id="1237085"/>
    <lineage>
        <taxon>Archaea</taxon>
        <taxon>Nitrososphaerota</taxon>
        <taxon>Nitrososphaeria</taxon>
        <taxon>Nitrososphaerales</taxon>
        <taxon>Nitrososphaeraceae</taxon>
        <taxon>Nitrososphaera</taxon>
    </lineage>
</organism>
<accession>K0IP00</accession>